<reference evidence="2" key="1">
    <citation type="submission" date="2021-03" db="EMBL/GenBank/DDBJ databases">
        <title>Actinotalea soli sp. nov., isolated from soil.</title>
        <authorList>
            <person name="Ping W."/>
            <person name="Zhang J."/>
        </authorList>
    </citation>
    <scope>NUCLEOTIDE SEQUENCE</scope>
    <source>
        <strain evidence="2">BY-33</strain>
    </source>
</reference>
<evidence type="ECO:0000313" key="3">
    <source>
        <dbReference type="Proteomes" id="UP000664209"/>
    </source>
</evidence>
<dbReference type="Proteomes" id="UP000664209">
    <property type="component" value="Unassembled WGS sequence"/>
</dbReference>
<sequence>MTHHPPAAPRAEEASPNRRRVLVLAIVISTVLHLVLAGGAVLALSVSDALPAPPAAQQRPATATATATATSGELDLAPLYVTLNEALAAQDREAFMSHVTGTAVEPLTLWWDNMDALGWTTAVISPADDVEDVRADADGGEIVVVLGADMGYAQTMVGEERPVAGGPLLTFGSIYVAEVDVTPAGPVISGWVPGREARPWDEGPLVVAAGDGIVAAGLPGEEDLVAEIARVGAPVSAWARDDYAVRHGHEAPLDGFVVFATSDDESFVQWLNGAADETFTWASRGFTLAGYLPGRGAPELAPEFATSALPTGAHVVLGPFATADDVLDLVLVHEFTHVLQFIDTPPRTASPSRLTIDGWARAQEIAYLSGGAEVGELTSSPWAAYLAECAGGVAPTIPTDDALFDDDAGCLHSIAATIFHFAEISGIDPVELAAVSLDDGVTPFGAAQRLGTPLSGEAWSAWFAETYL</sequence>
<accession>A0A939LUZ7</accession>
<dbReference type="AlphaFoldDB" id="A0A939LUZ7"/>
<proteinExistence type="predicted"/>
<keyword evidence="1" id="KW-0472">Membrane</keyword>
<organism evidence="2 3">
    <name type="scientific">Actinotalea soli</name>
    <dbReference type="NCBI Taxonomy" id="2819234"/>
    <lineage>
        <taxon>Bacteria</taxon>
        <taxon>Bacillati</taxon>
        <taxon>Actinomycetota</taxon>
        <taxon>Actinomycetes</taxon>
        <taxon>Micrococcales</taxon>
        <taxon>Cellulomonadaceae</taxon>
        <taxon>Actinotalea</taxon>
    </lineage>
</organism>
<keyword evidence="1" id="KW-0812">Transmembrane</keyword>
<protein>
    <submittedName>
        <fullName evidence="2">Uncharacterized protein</fullName>
    </submittedName>
</protein>
<dbReference type="RefSeq" id="WP_208056871.1">
    <property type="nucleotide sequence ID" value="NZ_JAGEMK010000010.1"/>
</dbReference>
<evidence type="ECO:0000256" key="1">
    <source>
        <dbReference type="SAM" id="Phobius"/>
    </source>
</evidence>
<name>A0A939LUZ7_9CELL</name>
<evidence type="ECO:0000313" key="2">
    <source>
        <dbReference type="EMBL" id="MBO1753195.1"/>
    </source>
</evidence>
<gene>
    <name evidence="2" type="ORF">J4G33_15415</name>
</gene>
<keyword evidence="1" id="KW-1133">Transmembrane helix</keyword>
<keyword evidence="3" id="KW-1185">Reference proteome</keyword>
<feature type="transmembrane region" description="Helical" evidence="1">
    <location>
        <begin position="21"/>
        <end position="44"/>
    </location>
</feature>
<comment type="caution">
    <text evidence="2">The sequence shown here is derived from an EMBL/GenBank/DDBJ whole genome shotgun (WGS) entry which is preliminary data.</text>
</comment>
<dbReference type="EMBL" id="JAGEMK010000010">
    <property type="protein sequence ID" value="MBO1753195.1"/>
    <property type="molecule type" value="Genomic_DNA"/>
</dbReference>